<protein>
    <recommendedName>
        <fullName evidence="3">C-type lectin domain-containing protein</fullName>
    </recommendedName>
</protein>
<evidence type="ECO:0000313" key="4">
    <source>
        <dbReference type="EMBL" id="TDG96171.1"/>
    </source>
</evidence>
<dbReference type="Gene3D" id="3.10.100.10">
    <property type="entry name" value="Mannose-Binding Protein A, subunit A"/>
    <property type="match status" value="1"/>
</dbReference>
<name>A0A484BYH3_PERFV</name>
<evidence type="ECO:0000259" key="3">
    <source>
        <dbReference type="PROSITE" id="PS50041"/>
    </source>
</evidence>
<organism evidence="4 5">
    <name type="scientific">Perca flavescens</name>
    <name type="common">American yellow perch</name>
    <name type="synonym">Morone flavescens</name>
    <dbReference type="NCBI Taxonomy" id="8167"/>
    <lineage>
        <taxon>Eukaryota</taxon>
        <taxon>Metazoa</taxon>
        <taxon>Chordata</taxon>
        <taxon>Craniata</taxon>
        <taxon>Vertebrata</taxon>
        <taxon>Euteleostomi</taxon>
        <taxon>Actinopterygii</taxon>
        <taxon>Neopterygii</taxon>
        <taxon>Teleostei</taxon>
        <taxon>Neoteleostei</taxon>
        <taxon>Acanthomorphata</taxon>
        <taxon>Eupercaria</taxon>
        <taxon>Perciformes</taxon>
        <taxon>Percoidei</taxon>
        <taxon>Percidae</taxon>
        <taxon>Percinae</taxon>
        <taxon>Perca</taxon>
    </lineage>
</organism>
<dbReference type="InterPro" id="IPR050111">
    <property type="entry name" value="C-type_lectin/snaclec_domain"/>
</dbReference>
<gene>
    <name evidence="4" type="ORF">EPR50_G00236760</name>
</gene>
<proteinExistence type="predicted"/>
<dbReference type="SUPFAM" id="SSF56436">
    <property type="entry name" value="C-type lectin-like"/>
    <property type="match status" value="1"/>
</dbReference>
<evidence type="ECO:0000313" key="5">
    <source>
        <dbReference type="Proteomes" id="UP000295070"/>
    </source>
</evidence>
<dbReference type="PROSITE" id="PS50041">
    <property type="entry name" value="C_TYPE_LECTIN_2"/>
    <property type="match status" value="1"/>
</dbReference>
<dbReference type="EMBL" id="SCKG01000024">
    <property type="protein sequence ID" value="TDG96171.1"/>
    <property type="molecule type" value="Genomic_DNA"/>
</dbReference>
<sequence length="543" mass="60233">MFKLVILFLTLSGLQAAPLAVLRSSQKTSSTYKLPDGFHLGIEHSDIGEPVHRGFRQGTEPSRRFLVDLNTGLVQEHISEMDRRVGGFGEMERRHWLTDKVPVDVPAQKNGGGWVRVEEPSAPHLPDGFRQGTEPVRSIPDGFRQGTEPMRSIPDGFRQGTEPVRSIPNGFRQGTEPVRSIPDGFRQGTEPVMSIPDGFRQGTEPMRSIPDGFRQGTEPVMSIPHGFRQGTEPVMSIPHGFRQGTKPMRSIPDAFRQGTKPMRSIPDGFRQGTKPMRSIPDGFRQGTEPVISIPDGFRQGTEPVISIPDGFRQGTEPVISIPDGFRQGTEPMRSIPDGFRQGTEPMRSIPDGFRQGTEPVMSIPDGFRQGTEPVMTIPHGFRQGTEPILIIPLRLREGSERFTSRFQTKRVACKGEVIDGKCYEFNPTLLAFQDAQALCRALAPNAELASVTTGDLHSRLVALATKNGESNPVLTWLGGIVKNQQASWVDGSEWSYSDWMPGHPNIHTDKPVCVEMFKIDESWWTAADCELKRASICSYQITA</sequence>
<keyword evidence="5" id="KW-1185">Reference proteome</keyword>
<accession>A0A484BYH3</accession>
<dbReference type="InterPro" id="IPR016186">
    <property type="entry name" value="C-type_lectin-like/link_sf"/>
</dbReference>
<keyword evidence="2" id="KW-0732">Signal</keyword>
<dbReference type="SMART" id="SM00034">
    <property type="entry name" value="CLECT"/>
    <property type="match status" value="1"/>
</dbReference>
<reference evidence="4 5" key="1">
    <citation type="submission" date="2019-01" db="EMBL/GenBank/DDBJ databases">
        <title>A chromosome-scale genome assembly of the yellow perch, Perca flavescens.</title>
        <authorList>
            <person name="Feron R."/>
            <person name="Morvezen R."/>
            <person name="Bestin A."/>
            <person name="Haffray P."/>
            <person name="Klopp C."/>
            <person name="Zahm M."/>
            <person name="Cabau C."/>
            <person name="Roques C."/>
            <person name="Donnadieu C."/>
            <person name="Bouchez O."/>
            <person name="Christie M."/>
            <person name="Larson W."/>
            <person name="Guiguen Y."/>
        </authorList>
    </citation>
    <scope>NUCLEOTIDE SEQUENCE [LARGE SCALE GENOMIC DNA]</scope>
    <source>
        <strain evidence="4">YP-PL-M2</strain>
        <tissue evidence="4">Blood</tissue>
    </source>
</reference>
<feature type="signal peptide" evidence="2">
    <location>
        <begin position="1"/>
        <end position="16"/>
    </location>
</feature>
<dbReference type="InterPro" id="IPR001304">
    <property type="entry name" value="C-type_lectin-like"/>
</dbReference>
<dbReference type="STRING" id="8167.A0A484BYH3"/>
<feature type="domain" description="C-type lectin" evidence="3">
    <location>
        <begin position="418"/>
        <end position="538"/>
    </location>
</feature>
<evidence type="ECO:0000256" key="1">
    <source>
        <dbReference type="SAM" id="MobiDB-lite"/>
    </source>
</evidence>
<dbReference type="AlphaFoldDB" id="A0A484BYH3"/>
<feature type="region of interest" description="Disordered" evidence="1">
    <location>
        <begin position="320"/>
        <end position="355"/>
    </location>
</feature>
<dbReference type="PANTHER" id="PTHR22803">
    <property type="entry name" value="MANNOSE, PHOSPHOLIPASE, LECTIN RECEPTOR RELATED"/>
    <property type="match status" value="1"/>
</dbReference>
<comment type="caution">
    <text evidence="4">The sequence shown here is derived from an EMBL/GenBank/DDBJ whole genome shotgun (WGS) entry which is preliminary data.</text>
</comment>
<feature type="region of interest" description="Disordered" evidence="1">
    <location>
        <begin position="108"/>
        <end position="203"/>
    </location>
</feature>
<evidence type="ECO:0000256" key="2">
    <source>
        <dbReference type="SAM" id="SignalP"/>
    </source>
</evidence>
<dbReference type="Pfam" id="PF00059">
    <property type="entry name" value="Lectin_C"/>
    <property type="match status" value="1"/>
</dbReference>
<dbReference type="InterPro" id="IPR016187">
    <property type="entry name" value="CTDL_fold"/>
</dbReference>
<feature type="chain" id="PRO_5019855967" description="C-type lectin domain-containing protein" evidence="2">
    <location>
        <begin position="17"/>
        <end position="543"/>
    </location>
</feature>
<dbReference type="Proteomes" id="UP000295070">
    <property type="component" value="Chromosome 24"/>
</dbReference>
<feature type="region of interest" description="Disordered" evidence="1">
    <location>
        <begin position="240"/>
        <end position="285"/>
    </location>
</feature>